<dbReference type="Pfam" id="PF13377">
    <property type="entry name" value="Peripla_BP_3"/>
    <property type="match status" value="1"/>
</dbReference>
<dbReference type="InterPro" id="IPR028082">
    <property type="entry name" value="Peripla_BP_I"/>
</dbReference>
<accession>A0ABY9TN94</accession>
<dbReference type="Pfam" id="PF00356">
    <property type="entry name" value="LacI"/>
    <property type="match status" value="1"/>
</dbReference>
<dbReference type="CDD" id="cd06270">
    <property type="entry name" value="PBP1_GalS-like"/>
    <property type="match status" value="1"/>
</dbReference>
<dbReference type="SUPFAM" id="SSF47413">
    <property type="entry name" value="lambda repressor-like DNA-binding domains"/>
    <property type="match status" value="1"/>
</dbReference>
<evidence type="ECO:0000313" key="5">
    <source>
        <dbReference type="EMBL" id="WNC69184.1"/>
    </source>
</evidence>
<dbReference type="Proteomes" id="UP001248581">
    <property type="component" value="Chromosome"/>
</dbReference>
<keyword evidence="2 5" id="KW-0238">DNA-binding</keyword>
<dbReference type="InterPro" id="IPR010982">
    <property type="entry name" value="Lambda_DNA-bd_dom_sf"/>
</dbReference>
<evidence type="ECO:0000256" key="2">
    <source>
        <dbReference type="ARBA" id="ARBA00023125"/>
    </source>
</evidence>
<proteinExistence type="predicted"/>
<feature type="domain" description="HTH lacI-type" evidence="4">
    <location>
        <begin position="2"/>
        <end position="56"/>
    </location>
</feature>
<reference evidence="6" key="1">
    <citation type="submission" date="2023-09" db="EMBL/GenBank/DDBJ databases">
        <authorList>
            <person name="Li S."/>
            <person name="Li X."/>
            <person name="Zhang C."/>
            <person name="Zhao Z."/>
        </authorList>
    </citation>
    <scope>NUCLEOTIDE SEQUENCE [LARGE SCALE GENOMIC DNA]</scope>
    <source>
        <strain evidence="6">SQ345</strain>
    </source>
</reference>
<dbReference type="InterPro" id="IPR000843">
    <property type="entry name" value="HTH_LacI"/>
</dbReference>
<evidence type="ECO:0000256" key="1">
    <source>
        <dbReference type="ARBA" id="ARBA00023015"/>
    </source>
</evidence>
<dbReference type="Gene3D" id="1.10.260.40">
    <property type="entry name" value="lambda repressor-like DNA-binding domains"/>
    <property type="match status" value="1"/>
</dbReference>
<evidence type="ECO:0000256" key="3">
    <source>
        <dbReference type="ARBA" id="ARBA00023163"/>
    </source>
</evidence>
<dbReference type="EMBL" id="CP134146">
    <property type="protein sequence ID" value="WNC69184.1"/>
    <property type="molecule type" value="Genomic_DNA"/>
</dbReference>
<dbReference type="PROSITE" id="PS50932">
    <property type="entry name" value="HTH_LACI_2"/>
    <property type="match status" value="1"/>
</dbReference>
<dbReference type="PANTHER" id="PTHR30146:SF109">
    <property type="entry name" value="HTH-TYPE TRANSCRIPTIONAL REGULATOR GALS"/>
    <property type="match status" value="1"/>
</dbReference>
<dbReference type="InterPro" id="IPR046335">
    <property type="entry name" value="LacI/GalR-like_sensor"/>
</dbReference>
<keyword evidence="6" id="KW-1185">Reference proteome</keyword>
<evidence type="ECO:0000259" key="4">
    <source>
        <dbReference type="PROSITE" id="PS50932"/>
    </source>
</evidence>
<evidence type="ECO:0000313" key="6">
    <source>
        <dbReference type="Proteomes" id="UP001248581"/>
    </source>
</evidence>
<sequence>MVTIKDVARVAEVSISTVSRVVRKQGKVGDACRAKVQKVIDELGYRPNINAQALVNKKSNSLGVVIPKVSMPFFGTLACGAEEAAIEKNYRVLISNAQGSEQAELDAIDSLVQHHCNAIVFHSQHCSDETLVTLAEKISGLVFINRFIAEIPHRCIWLDNNLGAQKAGSFLLEKGHTNFAVITRKDSNPDSLLRLEGIHTALNNANIQLDNSMIEYGATADMEGGKEAVSALFKKDKKFTALLVYNDNMAIGAVHELNARGIRVPEDISVIGFDDMLISVACIPQLTTMHYPVREMAQFATNLAIELSTNPEPNGRTHLFMPHLIERDSVANFCAK</sequence>
<protein>
    <submittedName>
        <fullName evidence="5">LacI family DNA-binding transcriptional regulator</fullName>
    </submittedName>
</protein>
<dbReference type="Gene3D" id="3.40.50.2300">
    <property type="match status" value="2"/>
</dbReference>
<keyword evidence="3" id="KW-0804">Transcription</keyword>
<name>A0ABY9TN94_9GAMM</name>
<keyword evidence="1" id="KW-0805">Transcription regulation</keyword>
<gene>
    <name evidence="5" type="ORF">RI845_03260</name>
</gene>
<dbReference type="SMART" id="SM00354">
    <property type="entry name" value="HTH_LACI"/>
    <property type="match status" value="1"/>
</dbReference>
<dbReference type="RefSeq" id="WP_348388328.1">
    <property type="nucleotide sequence ID" value="NZ_CP134146.1"/>
</dbReference>
<dbReference type="PANTHER" id="PTHR30146">
    <property type="entry name" value="LACI-RELATED TRANSCRIPTIONAL REPRESSOR"/>
    <property type="match status" value="1"/>
</dbReference>
<organism evidence="5 6">
    <name type="scientific">Thalassotalea nanhaiensis</name>
    <dbReference type="NCBI Taxonomy" id="3065648"/>
    <lineage>
        <taxon>Bacteria</taxon>
        <taxon>Pseudomonadati</taxon>
        <taxon>Pseudomonadota</taxon>
        <taxon>Gammaproteobacteria</taxon>
        <taxon>Alteromonadales</taxon>
        <taxon>Colwelliaceae</taxon>
        <taxon>Thalassotalea</taxon>
    </lineage>
</organism>
<dbReference type="PROSITE" id="PS00356">
    <property type="entry name" value="HTH_LACI_1"/>
    <property type="match status" value="1"/>
</dbReference>
<dbReference type="GO" id="GO:0003677">
    <property type="term" value="F:DNA binding"/>
    <property type="evidence" value="ECO:0007669"/>
    <property type="project" value="UniProtKB-KW"/>
</dbReference>
<dbReference type="SUPFAM" id="SSF53822">
    <property type="entry name" value="Periplasmic binding protein-like I"/>
    <property type="match status" value="1"/>
</dbReference>
<dbReference type="CDD" id="cd01392">
    <property type="entry name" value="HTH_LacI"/>
    <property type="match status" value="1"/>
</dbReference>